<evidence type="ECO:0000313" key="2">
    <source>
        <dbReference type="EnsemblPlants" id="HORVU.MOREX.r3.1HG0000260.1"/>
    </source>
</evidence>
<accession>M0Z2D5</accession>
<dbReference type="RefSeq" id="XP_044953127.1">
    <property type="nucleotide sequence ID" value="XM_045097192.1"/>
</dbReference>
<dbReference type="KEGG" id="hvg:123403246"/>
<keyword evidence="3" id="KW-1185">Reference proteome</keyword>
<dbReference type="PANTHER" id="PTHR46506">
    <property type="entry name" value="OS05G0143600 PROTEIN"/>
    <property type="match status" value="1"/>
</dbReference>
<reference evidence="3" key="1">
    <citation type="journal article" date="2012" name="Nature">
        <title>A physical, genetic and functional sequence assembly of the barley genome.</title>
        <authorList>
            <consortium name="The International Barley Genome Sequencing Consortium"/>
            <person name="Mayer K.F."/>
            <person name="Waugh R."/>
            <person name="Brown J.W."/>
            <person name="Schulman A."/>
            <person name="Langridge P."/>
            <person name="Platzer M."/>
            <person name="Fincher G.B."/>
            <person name="Muehlbauer G.J."/>
            <person name="Sato K."/>
            <person name="Close T.J."/>
            <person name="Wise R.P."/>
            <person name="Stein N."/>
        </authorList>
    </citation>
    <scope>NUCLEOTIDE SEQUENCE [LARGE SCALE GENOMIC DNA]</scope>
    <source>
        <strain evidence="3">cv. Morex</strain>
    </source>
</reference>
<dbReference type="GO" id="GO:0030246">
    <property type="term" value="F:carbohydrate binding"/>
    <property type="evidence" value="ECO:0007669"/>
    <property type="project" value="UniProtKB-KW"/>
</dbReference>
<dbReference type="OrthoDB" id="654502at2759"/>
<dbReference type="Gene3D" id="2.100.10.30">
    <property type="entry name" value="Jacalin-like lectin domain"/>
    <property type="match status" value="1"/>
</dbReference>
<dbReference type="FunCoup" id="M0Z2D5">
    <property type="interactions" value="13"/>
</dbReference>
<reference evidence="2" key="2">
    <citation type="submission" date="2020-10" db="EMBL/GenBank/DDBJ databases">
        <authorList>
            <person name="Scholz U."/>
            <person name="Mascher M."/>
            <person name="Fiebig A."/>
        </authorList>
    </citation>
    <scope>NUCLEOTIDE SEQUENCE [LARGE SCALE GENOMIC DNA]</scope>
    <source>
        <strain evidence="2">cv. Morex</strain>
    </source>
</reference>
<dbReference type="STRING" id="112509.M0Z2D5"/>
<dbReference type="SUPFAM" id="SSF51101">
    <property type="entry name" value="Mannose-binding lectins"/>
    <property type="match status" value="1"/>
</dbReference>
<reference evidence="2" key="3">
    <citation type="submission" date="2022-01" db="UniProtKB">
        <authorList>
            <consortium name="EnsemblPlants"/>
        </authorList>
    </citation>
    <scope>IDENTIFICATION</scope>
    <source>
        <strain evidence="2">subsp. vulgare</strain>
    </source>
</reference>
<dbReference type="CDD" id="cd09612">
    <property type="entry name" value="Jacalin"/>
    <property type="match status" value="1"/>
</dbReference>
<dbReference type="InterPro" id="IPR001229">
    <property type="entry name" value="Jacalin-like_lectin_dom"/>
</dbReference>
<keyword evidence="1" id="KW-0430">Lectin</keyword>
<dbReference type="EnsemblPlants" id="HORVU.MOREX.r3.1HG0000260.1">
    <property type="protein sequence ID" value="HORVU.MOREX.r3.1HG0000260.1"/>
    <property type="gene ID" value="HORVU.MOREX.r3.1HG0000260"/>
</dbReference>
<dbReference type="Pfam" id="PF01419">
    <property type="entry name" value="Jacalin"/>
    <property type="match status" value="1"/>
</dbReference>
<dbReference type="SMR" id="M0Z2D5"/>
<evidence type="ECO:0000313" key="3">
    <source>
        <dbReference type="Proteomes" id="UP000011116"/>
    </source>
</evidence>
<dbReference type="AlphaFoldDB" id="M0Z2D5"/>
<dbReference type="OMA" id="MGHWGSD"/>
<protein>
    <submittedName>
        <fullName evidence="2">Uncharacterized protein</fullName>
    </submittedName>
</protein>
<dbReference type="GeneID" id="123403246"/>
<dbReference type="Gramene" id="HORVU.MOREX.r2.1HG0000220.1">
    <property type="protein sequence ID" value="HORVU.MOREX.r2.1HG0000220.1"/>
    <property type="gene ID" value="HORVU.MOREX.r2.1HG0000220"/>
</dbReference>
<dbReference type="InterPro" id="IPR033734">
    <property type="entry name" value="Jacalin-like_lectin_dom_plant"/>
</dbReference>
<proteinExistence type="predicted"/>
<dbReference type="InterPro" id="IPR036404">
    <property type="entry name" value="Jacalin-like_lectin_dom_sf"/>
</dbReference>
<dbReference type="SMART" id="SM00915">
    <property type="entry name" value="Jacalin"/>
    <property type="match status" value="1"/>
</dbReference>
<gene>
    <name evidence="2" type="primary">LOC123403246</name>
</gene>
<dbReference type="Gramene" id="HORVU.MOREX.r3.1HG0000260.1">
    <property type="protein sequence ID" value="HORVU.MOREX.r3.1HG0000260.1"/>
    <property type="gene ID" value="HORVU.MOREX.r3.1HG0000260"/>
</dbReference>
<dbReference type="InParanoid" id="M0Z2D5"/>
<dbReference type="PROSITE" id="PS51752">
    <property type="entry name" value="JACALIN_LECTIN"/>
    <property type="match status" value="1"/>
</dbReference>
<evidence type="ECO:0000256" key="1">
    <source>
        <dbReference type="ARBA" id="ARBA00022734"/>
    </source>
</evidence>
<name>M0Z2D5_HORVV</name>
<organism evidence="2 3">
    <name type="scientific">Hordeum vulgare subsp. vulgare</name>
    <name type="common">Domesticated barley</name>
    <dbReference type="NCBI Taxonomy" id="112509"/>
    <lineage>
        <taxon>Eukaryota</taxon>
        <taxon>Viridiplantae</taxon>
        <taxon>Streptophyta</taxon>
        <taxon>Embryophyta</taxon>
        <taxon>Tracheophyta</taxon>
        <taxon>Spermatophyta</taxon>
        <taxon>Magnoliopsida</taxon>
        <taxon>Liliopsida</taxon>
        <taxon>Poales</taxon>
        <taxon>Poaceae</taxon>
        <taxon>BOP clade</taxon>
        <taxon>Pooideae</taxon>
        <taxon>Triticodae</taxon>
        <taxon>Triticeae</taxon>
        <taxon>Hordeinae</taxon>
        <taxon>Hordeum</taxon>
    </lineage>
</organism>
<dbReference type="Proteomes" id="UP000011116">
    <property type="component" value="Chromosome 1H"/>
</dbReference>
<sequence length="146" mass="15046">MSKPVKIGPWGGNGGSERDVQPKPIRMVSMTVSSGAIVDAIAFTYVGTDNVQHSSGIKWGGTGGTEDTINLDATNYVTEISGTVGKFGTDDIVTSLKIVTSKGVTKIYGSGTGTPFRVPVLDGGKIAGFFGRAGAFLDAIGLYITP</sequence>